<gene>
    <name evidence="4" type="ORF">CFOL_v3_21346</name>
</gene>
<reference evidence="5" key="1">
    <citation type="submission" date="2016-04" db="EMBL/GenBank/DDBJ databases">
        <title>Cephalotus genome sequencing.</title>
        <authorList>
            <person name="Fukushima K."/>
            <person name="Hasebe M."/>
            <person name="Fang X."/>
        </authorList>
    </citation>
    <scope>NUCLEOTIDE SEQUENCE [LARGE SCALE GENOMIC DNA]</scope>
    <source>
        <strain evidence="5">cv. St1</strain>
    </source>
</reference>
<organism evidence="4 5">
    <name type="scientific">Cephalotus follicularis</name>
    <name type="common">Albany pitcher plant</name>
    <dbReference type="NCBI Taxonomy" id="3775"/>
    <lineage>
        <taxon>Eukaryota</taxon>
        <taxon>Viridiplantae</taxon>
        <taxon>Streptophyta</taxon>
        <taxon>Embryophyta</taxon>
        <taxon>Tracheophyta</taxon>
        <taxon>Spermatophyta</taxon>
        <taxon>Magnoliopsida</taxon>
        <taxon>eudicotyledons</taxon>
        <taxon>Gunneridae</taxon>
        <taxon>Pentapetalae</taxon>
        <taxon>rosids</taxon>
        <taxon>fabids</taxon>
        <taxon>Oxalidales</taxon>
        <taxon>Cephalotaceae</taxon>
        <taxon>Cephalotus</taxon>
    </lineage>
</organism>
<dbReference type="FunCoup" id="A0A1Q3CCN6">
    <property type="interactions" value="252"/>
</dbReference>
<dbReference type="PANTHER" id="PTHR33172:SF91">
    <property type="entry name" value="PROTEIN OXIDATIVE STRESS 3 LIKE 5"/>
    <property type="match status" value="1"/>
</dbReference>
<dbReference type="InParanoid" id="A0A1Q3CCN6"/>
<dbReference type="Proteomes" id="UP000187406">
    <property type="component" value="Unassembled WGS sequence"/>
</dbReference>
<feature type="compositionally biased region" description="Low complexity" evidence="3">
    <location>
        <begin position="59"/>
        <end position="73"/>
    </location>
</feature>
<feature type="compositionally biased region" description="Acidic residues" evidence="3">
    <location>
        <begin position="74"/>
        <end position="91"/>
    </location>
</feature>
<evidence type="ECO:0000313" key="5">
    <source>
        <dbReference type="Proteomes" id="UP000187406"/>
    </source>
</evidence>
<sequence length="246" mass="26730">MEVLVGPTYGIDVTSSQAVAFVADRISNGDKVVAAAAAAGGCLLLKGEEVTDQNGNGSGSDSSDSSSSIGAPGESEESDDEEEKEEDDDDVSSSKVKSGLNGSLASLGSLEDSLPIKRGLSNYYAGRSKSFANLLDVSSVKDLVKAESPFNKRRRVLMANKWSRRSSFYSWQNPKSMPLLSLKEDNELEDEYKNPSPTSSSDDKEQELEERVLLPPKLLHHRKLKPTTTFKSQSYFSLADLQESHQ</sequence>
<comment type="subcellular location">
    <subcellularLocation>
        <location evidence="1">Nucleus</location>
    </subcellularLocation>
</comment>
<keyword evidence="5" id="KW-1185">Reference proteome</keyword>
<evidence type="ECO:0000313" key="4">
    <source>
        <dbReference type="EMBL" id="GAV77878.1"/>
    </source>
</evidence>
<keyword evidence="2" id="KW-0539">Nucleus</keyword>
<evidence type="ECO:0000256" key="1">
    <source>
        <dbReference type="ARBA" id="ARBA00004123"/>
    </source>
</evidence>
<name>A0A1Q3CCN6_CEPFO</name>
<dbReference type="GO" id="GO:0005634">
    <property type="term" value="C:nucleus"/>
    <property type="evidence" value="ECO:0007669"/>
    <property type="project" value="UniProtKB-SubCell"/>
</dbReference>
<dbReference type="AlphaFoldDB" id="A0A1Q3CCN6"/>
<dbReference type="InterPro" id="IPR051992">
    <property type="entry name" value="OxStress_Response_Reg"/>
</dbReference>
<dbReference type="STRING" id="3775.A0A1Q3CCN6"/>
<comment type="caution">
    <text evidence="4">The sequence shown here is derived from an EMBL/GenBank/DDBJ whole genome shotgun (WGS) entry which is preliminary data.</text>
</comment>
<feature type="region of interest" description="Disordered" evidence="3">
    <location>
        <begin position="179"/>
        <end position="219"/>
    </location>
</feature>
<evidence type="ECO:0000256" key="2">
    <source>
        <dbReference type="ARBA" id="ARBA00023242"/>
    </source>
</evidence>
<dbReference type="PANTHER" id="PTHR33172">
    <property type="entry name" value="OS08G0516900 PROTEIN"/>
    <property type="match status" value="1"/>
</dbReference>
<evidence type="ECO:0000256" key="3">
    <source>
        <dbReference type="SAM" id="MobiDB-lite"/>
    </source>
</evidence>
<accession>A0A1Q3CCN6</accession>
<feature type="region of interest" description="Disordered" evidence="3">
    <location>
        <begin position="49"/>
        <end position="107"/>
    </location>
</feature>
<protein>
    <submittedName>
        <fullName evidence="4">Uncharacterized protein</fullName>
    </submittedName>
</protein>
<feature type="compositionally biased region" description="Low complexity" evidence="3">
    <location>
        <begin position="93"/>
        <end position="107"/>
    </location>
</feature>
<dbReference type="OrthoDB" id="696276at2759"/>
<dbReference type="EMBL" id="BDDD01001704">
    <property type="protein sequence ID" value="GAV77878.1"/>
    <property type="molecule type" value="Genomic_DNA"/>
</dbReference>
<dbReference type="GO" id="GO:0006950">
    <property type="term" value="P:response to stress"/>
    <property type="evidence" value="ECO:0007669"/>
    <property type="project" value="UniProtKB-ARBA"/>
</dbReference>
<proteinExistence type="predicted"/>